<evidence type="ECO:0000256" key="9">
    <source>
        <dbReference type="SAM" id="Phobius"/>
    </source>
</evidence>
<feature type="transmembrane region" description="Helical" evidence="9">
    <location>
        <begin position="471"/>
        <end position="493"/>
    </location>
</feature>
<accession>A0A8X8VVW4</accession>
<dbReference type="InterPro" id="IPR006639">
    <property type="entry name" value="Preselin/SPP"/>
</dbReference>
<sequence length="634" mass="69644">MCPAAVVAAGLQLDALVADVGVRIMAVAVPSQSGGSGSARRNRRIGSDNFKGDLSHRRPRLSGSAALFVVWSARLRMMMSGLLGKSPIRFGSFWGFFVFISRFWDPLRVKFLILVDFVFNSDVTFDWGRANTVGLQKLEGGKSLEREGGEEAKRCEFAVEKKIGGGDGRYVPSHGGDDNCTGGRSFVVAIRCLGVLFISYVEQIKVEGLHIFSMEPLWKLAYLLEPSSLTLFVTAIVVSYASASRALNYGKEMERNRDLSEASITLDSSQALMIPIMSSCSLLFMFYLFSSVSQLLTAFTAVASASALYFCLSPYTAQVKSYFGLSDPYVSRCCAKSLTRIQSILLLVCVSLVVVWLVTGNWILNNLLGISLCIAFVSHVRLPNIKICAMLLACLFVYDVFWVFYSERFFGANVMVSVATQQASNPVHTVANSLNLPGLQLITRKLELPVKIVFPRNMLGGAVPGNNTSDYMMLGLGDMAIPSMLLALVLCFDHQKGRDSKNPLDAQPSKGFKYFWHALAGYGVGLFTALAAGILTRSPQPALCIWYVCWFLNCFIFSSQHRPGPPLEARASKYFFFRAVSNTVTLTRHDECVGTLYIGADHHPVVDEQGSSRVVGGNNGKSKRESTSHRSMRL</sequence>
<reference evidence="10" key="1">
    <citation type="submission" date="2018-01" db="EMBL/GenBank/DDBJ databases">
        <authorList>
            <person name="Mao J.F."/>
        </authorList>
    </citation>
    <scope>NUCLEOTIDE SEQUENCE</scope>
    <source>
        <strain evidence="10">Huo1</strain>
        <tissue evidence="10">Leaf</tissue>
    </source>
</reference>
<evidence type="ECO:0000313" key="11">
    <source>
        <dbReference type="Proteomes" id="UP000298416"/>
    </source>
</evidence>
<name>A0A8X8VVW4_SALSN</name>
<evidence type="ECO:0000313" key="10">
    <source>
        <dbReference type="EMBL" id="KAG6383333.1"/>
    </source>
</evidence>
<comment type="subcellular location">
    <subcellularLocation>
        <location evidence="1">Endomembrane system</location>
        <topology evidence="1">Multi-pass membrane protein</topology>
    </subcellularLocation>
</comment>
<evidence type="ECO:0000256" key="5">
    <source>
        <dbReference type="ARBA" id="ARBA00022801"/>
    </source>
</evidence>
<evidence type="ECO:0000256" key="7">
    <source>
        <dbReference type="ARBA" id="ARBA00023136"/>
    </source>
</evidence>
<dbReference type="PANTHER" id="PTHR12174:SF22">
    <property type="entry name" value="SIGNAL PEPTIDE PEPTIDASE-LIKE 3"/>
    <property type="match status" value="1"/>
</dbReference>
<dbReference type="EMBL" id="PNBA02000622">
    <property type="protein sequence ID" value="KAG6383333.1"/>
    <property type="molecule type" value="Genomic_DNA"/>
</dbReference>
<keyword evidence="5" id="KW-0378">Hydrolase</keyword>
<dbReference type="PANTHER" id="PTHR12174">
    <property type="entry name" value="SIGNAL PEPTIDE PEPTIDASE"/>
    <property type="match status" value="1"/>
</dbReference>
<dbReference type="GO" id="GO:0006465">
    <property type="term" value="P:signal peptide processing"/>
    <property type="evidence" value="ECO:0007669"/>
    <property type="project" value="TreeGrafter"/>
</dbReference>
<evidence type="ECO:0000256" key="1">
    <source>
        <dbReference type="ARBA" id="ARBA00004127"/>
    </source>
</evidence>
<keyword evidence="3" id="KW-0645">Protease</keyword>
<feature type="transmembrane region" description="Helical" evidence="9">
    <location>
        <begin position="363"/>
        <end position="380"/>
    </location>
</feature>
<feature type="transmembrane region" description="Helical" evidence="9">
    <location>
        <begin position="271"/>
        <end position="289"/>
    </location>
</feature>
<proteinExistence type="inferred from homology"/>
<evidence type="ECO:0000256" key="2">
    <source>
        <dbReference type="ARBA" id="ARBA00006859"/>
    </source>
</evidence>
<dbReference type="GO" id="GO:0042500">
    <property type="term" value="F:aspartic endopeptidase activity, intramembrane cleaving"/>
    <property type="evidence" value="ECO:0007669"/>
    <property type="project" value="InterPro"/>
</dbReference>
<feature type="transmembrane region" description="Helical" evidence="9">
    <location>
        <begin position="295"/>
        <end position="317"/>
    </location>
</feature>
<feature type="transmembrane region" description="Helical" evidence="9">
    <location>
        <begin position="338"/>
        <end position="357"/>
    </location>
</feature>
<dbReference type="AlphaFoldDB" id="A0A8X8VVW4"/>
<protein>
    <recommendedName>
        <fullName evidence="12">Signal peptide peptidase-like 3</fullName>
    </recommendedName>
</protein>
<organism evidence="10">
    <name type="scientific">Salvia splendens</name>
    <name type="common">Scarlet sage</name>
    <dbReference type="NCBI Taxonomy" id="180675"/>
    <lineage>
        <taxon>Eukaryota</taxon>
        <taxon>Viridiplantae</taxon>
        <taxon>Streptophyta</taxon>
        <taxon>Embryophyta</taxon>
        <taxon>Tracheophyta</taxon>
        <taxon>Spermatophyta</taxon>
        <taxon>Magnoliopsida</taxon>
        <taxon>eudicotyledons</taxon>
        <taxon>Gunneridae</taxon>
        <taxon>Pentapetalae</taxon>
        <taxon>asterids</taxon>
        <taxon>lamiids</taxon>
        <taxon>Lamiales</taxon>
        <taxon>Lamiaceae</taxon>
        <taxon>Nepetoideae</taxon>
        <taxon>Mentheae</taxon>
        <taxon>Salviinae</taxon>
        <taxon>Salvia</taxon>
        <taxon>Salvia subgen. Calosphace</taxon>
        <taxon>core Calosphace</taxon>
    </lineage>
</organism>
<feature type="transmembrane region" description="Helical" evidence="9">
    <location>
        <begin position="387"/>
        <end position="405"/>
    </location>
</feature>
<comment type="similarity">
    <text evidence="2">Belongs to the peptidase A22B family.</text>
</comment>
<reference evidence="10" key="2">
    <citation type="submission" date="2020-08" db="EMBL/GenBank/DDBJ databases">
        <title>Plant Genome Project.</title>
        <authorList>
            <person name="Zhang R.-G."/>
        </authorList>
    </citation>
    <scope>NUCLEOTIDE SEQUENCE</scope>
    <source>
        <strain evidence="10">Huo1</strain>
        <tissue evidence="10">Leaf</tissue>
    </source>
</reference>
<feature type="region of interest" description="Disordered" evidence="8">
    <location>
        <begin position="31"/>
        <end position="51"/>
    </location>
</feature>
<feature type="region of interest" description="Disordered" evidence="8">
    <location>
        <begin position="608"/>
        <end position="634"/>
    </location>
</feature>
<comment type="caution">
    <text evidence="10">The sequence shown here is derived from an EMBL/GenBank/DDBJ whole genome shotgun (WGS) entry which is preliminary data.</text>
</comment>
<dbReference type="SMART" id="SM00730">
    <property type="entry name" value="PSN"/>
    <property type="match status" value="1"/>
</dbReference>
<dbReference type="GO" id="GO:0030660">
    <property type="term" value="C:Golgi-associated vesicle membrane"/>
    <property type="evidence" value="ECO:0007669"/>
    <property type="project" value="TreeGrafter"/>
</dbReference>
<keyword evidence="6 9" id="KW-1133">Transmembrane helix</keyword>
<evidence type="ECO:0000256" key="4">
    <source>
        <dbReference type="ARBA" id="ARBA00022692"/>
    </source>
</evidence>
<dbReference type="Pfam" id="PF04258">
    <property type="entry name" value="Peptidase_A22B"/>
    <property type="match status" value="1"/>
</dbReference>
<dbReference type="GO" id="GO:0098553">
    <property type="term" value="C:lumenal side of endoplasmic reticulum membrane"/>
    <property type="evidence" value="ECO:0007669"/>
    <property type="project" value="TreeGrafter"/>
</dbReference>
<feature type="transmembrane region" description="Helical" evidence="9">
    <location>
        <begin position="514"/>
        <end position="534"/>
    </location>
</feature>
<gene>
    <name evidence="10" type="ORF">SASPL_156922</name>
</gene>
<keyword evidence="11" id="KW-1185">Reference proteome</keyword>
<dbReference type="InterPro" id="IPR007369">
    <property type="entry name" value="Peptidase_A22B_SPP"/>
</dbReference>
<dbReference type="GO" id="GO:0098554">
    <property type="term" value="C:cytoplasmic side of endoplasmic reticulum membrane"/>
    <property type="evidence" value="ECO:0007669"/>
    <property type="project" value="TreeGrafter"/>
</dbReference>
<feature type="transmembrane region" description="Helical" evidence="9">
    <location>
        <begin position="229"/>
        <end position="250"/>
    </location>
</feature>
<evidence type="ECO:0000256" key="8">
    <source>
        <dbReference type="SAM" id="MobiDB-lite"/>
    </source>
</evidence>
<evidence type="ECO:0008006" key="12">
    <source>
        <dbReference type="Google" id="ProtNLM"/>
    </source>
</evidence>
<keyword evidence="7 9" id="KW-0472">Membrane</keyword>
<dbReference type="Proteomes" id="UP000298416">
    <property type="component" value="Unassembled WGS sequence"/>
</dbReference>
<evidence type="ECO:0000256" key="3">
    <source>
        <dbReference type="ARBA" id="ARBA00022670"/>
    </source>
</evidence>
<dbReference type="GO" id="GO:0033619">
    <property type="term" value="P:membrane protein proteolysis"/>
    <property type="evidence" value="ECO:0007669"/>
    <property type="project" value="TreeGrafter"/>
</dbReference>
<keyword evidence="4 9" id="KW-0812">Transmembrane</keyword>
<evidence type="ECO:0000256" key="6">
    <source>
        <dbReference type="ARBA" id="ARBA00022989"/>
    </source>
</evidence>